<dbReference type="EMBL" id="VIIS01001579">
    <property type="protein sequence ID" value="KAF0296193.1"/>
    <property type="molecule type" value="Genomic_DNA"/>
</dbReference>
<gene>
    <name evidence="2" type="ORF">FJT64_006342</name>
</gene>
<keyword evidence="3" id="KW-1185">Reference proteome</keyword>
<sequence length="189" mass="19863">MAPTALTNLALSGRLPECVVPAFFGASLIALRKKDGGLRPIAVGSVYRRIAGKVTATAVSRGIGAQLRPAHLGVATRNGCEAAVHAVRAYTEACTAAEDSKILVKLDVSNAFNSVRRDSIMEAVKARAPTIYPLVWQGYRSAAPLFIGGDKILSRTGIQQGDRLSSLLFSDSGPRCQSGQHGDQCLVSG</sequence>
<accession>A0A6A4VR99</accession>
<evidence type="ECO:0000313" key="3">
    <source>
        <dbReference type="Proteomes" id="UP000440578"/>
    </source>
</evidence>
<evidence type="ECO:0000313" key="2">
    <source>
        <dbReference type="EMBL" id="KAF0296193.1"/>
    </source>
</evidence>
<dbReference type="Pfam" id="PF00078">
    <property type="entry name" value="RVT_1"/>
    <property type="match status" value="1"/>
</dbReference>
<evidence type="ECO:0000259" key="1">
    <source>
        <dbReference type="PROSITE" id="PS50878"/>
    </source>
</evidence>
<dbReference type="GO" id="GO:0071897">
    <property type="term" value="P:DNA biosynthetic process"/>
    <property type="evidence" value="ECO:0007669"/>
    <property type="project" value="UniProtKB-ARBA"/>
</dbReference>
<dbReference type="SUPFAM" id="SSF56672">
    <property type="entry name" value="DNA/RNA polymerases"/>
    <property type="match status" value="1"/>
</dbReference>
<proteinExistence type="predicted"/>
<name>A0A6A4VR99_AMPAM</name>
<reference evidence="2 3" key="1">
    <citation type="submission" date="2019-07" db="EMBL/GenBank/DDBJ databases">
        <title>Draft genome assembly of a fouling barnacle, Amphibalanus amphitrite (Darwin, 1854): The first reference genome for Thecostraca.</title>
        <authorList>
            <person name="Kim W."/>
        </authorList>
    </citation>
    <scope>NUCLEOTIDE SEQUENCE [LARGE SCALE GENOMIC DNA]</scope>
    <source>
        <strain evidence="2">SNU_AA5</strain>
        <tissue evidence="2">Soma without cirri and trophi</tissue>
    </source>
</reference>
<dbReference type="InterPro" id="IPR000477">
    <property type="entry name" value="RT_dom"/>
</dbReference>
<dbReference type="InterPro" id="IPR043502">
    <property type="entry name" value="DNA/RNA_pol_sf"/>
</dbReference>
<organism evidence="2 3">
    <name type="scientific">Amphibalanus amphitrite</name>
    <name type="common">Striped barnacle</name>
    <name type="synonym">Balanus amphitrite</name>
    <dbReference type="NCBI Taxonomy" id="1232801"/>
    <lineage>
        <taxon>Eukaryota</taxon>
        <taxon>Metazoa</taxon>
        <taxon>Ecdysozoa</taxon>
        <taxon>Arthropoda</taxon>
        <taxon>Crustacea</taxon>
        <taxon>Multicrustacea</taxon>
        <taxon>Cirripedia</taxon>
        <taxon>Thoracica</taxon>
        <taxon>Thoracicalcarea</taxon>
        <taxon>Balanomorpha</taxon>
        <taxon>Balanoidea</taxon>
        <taxon>Balanidae</taxon>
        <taxon>Amphibalaninae</taxon>
        <taxon>Amphibalanus</taxon>
    </lineage>
</organism>
<feature type="domain" description="Reverse transcriptase" evidence="1">
    <location>
        <begin position="12"/>
        <end position="189"/>
    </location>
</feature>
<dbReference type="PROSITE" id="PS50878">
    <property type="entry name" value="RT_POL"/>
    <property type="match status" value="1"/>
</dbReference>
<dbReference type="AlphaFoldDB" id="A0A6A4VR99"/>
<protein>
    <recommendedName>
        <fullName evidence="1">Reverse transcriptase domain-containing protein</fullName>
    </recommendedName>
</protein>
<comment type="caution">
    <text evidence="2">The sequence shown here is derived from an EMBL/GenBank/DDBJ whole genome shotgun (WGS) entry which is preliminary data.</text>
</comment>
<dbReference type="Proteomes" id="UP000440578">
    <property type="component" value="Unassembled WGS sequence"/>
</dbReference>